<protein>
    <recommendedName>
        <fullName evidence="5">Membrane-associating domain protein</fullName>
    </recommendedName>
</protein>
<feature type="compositionally biased region" description="Basic and acidic residues" evidence="1">
    <location>
        <begin position="207"/>
        <end position="228"/>
    </location>
</feature>
<dbReference type="EMBL" id="JELW01000011">
    <property type="protein sequence ID" value="EXV00740.1"/>
    <property type="molecule type" value="Genomic_DNA"/>
</dbReference>
<sequence>MGAKSGLALKFLQWFIRGIQFLCAALILGIYAYFLAALHNHNLPIETSVRAVTGISGAAALYTLLGLLLLCCVAGLAFTSFVAIVLDFCFIGCFVYVAVVNKHGAGSCSGYVDTPFGQGQSDATATGNKDGFTALPSFHTACRLQTASMAVAIIAIVFFIFSMLMEVALVRHHRKEKRFGPSPGNNYTSGYARRGFFSRFRRGKDAAPLDEASRLPEHTHPDQLDHTRQSYGTENTAVNHDGPADYYKQEGGYGFQTHGATGGWHTAPQTSGAPARNYKYEDGIYERA</sequence>
<feature type="transmembrane region" description="Helical" evidence="2">
    <location>
        <begin position="81"/>
        <end position="99"/>
    </location>
</feature>
<dbReference type="eggNOG" id="ENOG502SP9C">
    <property type="taxonomic scope" value="Eukaryota"/>
</dbReference>
<name>A0A0A1UUG6_9HYPO</name>
<feature type="region of interest" description="Disordered" evidence="1">
    <location>
        <begin position="207"/>
        <end position="288"/>
    </location>
</feature>
<dbReference type="HOGENOM" id="CLU_057540_1_0_1"/>
<dbReference type="OrthoDB" id="5342507at2759"/>
<dbReference type="AlphaFoldDB" id="A0A0A1UUG6"/>
<feature type="transmembrane region" description="Helical" evidence="2">
    <location>
        <begin position="147"/>
        <end position="169"/>
    </location>
</feature>
<feature type="transmembrane region" description="Helical" evidence="2">
    <location>
        <begin position="51"/>
        <end position="74"/>
    </location>
</feature>
<proteinExistence type="predicted"/>
<evidence type="ECO:0000313" key="3">
    <source>
        <dbReference type="EMBL" id="EXV00740.1"/>
    </source>
</evidence>
<feature type="compositionally biased region" description="Basic and acidic residues" evidence="1">
    <location>
        <begin position="278"/>
        <end position="288"/>
    </location>
</feature>
<keyword evidence="2" id="KW-0472">Membrane</keyword>
<feature type="transmembrane region" description="Helical" evidence="2">
    <location>
        <begin position="21"/>
        <end position="39"/>
    </location>
</feature>
<keyword evidence="2" id="KW-1133">Transmembrane helix</keyword>
<comment type="caution">
    <text evidence="3">The sequence shown here is derived from an EMBL/GenBank/DDBJ whole genome shotgun (WGS) entry which is preliminary data.</text>
</comment>
<gene>
    <name evidence="3" type="ORF">X797_006148</name>
</gene>
<evidence type="ECO:0000256" key="2">
    <source>
        <dbReference type="SAM" id="Phobius"/>
    </source>
</evidence>
<dbReference type="Proteomes" id="UP000030151">
    <property type="component" value="Unassembled WGS sequence"/>
</dbReference>
<keyword evidence="2" id="KW-0812">Transmembrane</keyword>
<evidence type="ECO:0000313" key="4">
    <source>
        <dbReference type="Proteomes" id="UP000030151"/>
    </source>
</evidence>
<accession>A0A0A1UUG6</accession>
<feature type="compositionally biased region" description="Polar residues" evidence="1">
    <location>
        <begin position="229"/>
        <end position="238"/>
    </location>
</feature>
<reference evidence="3 4" key="1">
    <citation type="submission" date="2014-02" db="EMBL/GenBank/DDBJ databases">
        <title>The genome sequence of the entomopathogenic fungus Metarhizium robertsii ARSEF 2575.</title>
        <authorList>
            <person name="Giuliano Garisto Donzelli B."/>
            <person name="Roe B.A."/>
            <person name="Macmil S.L."/>
            <person name="Krasnoff S.B."/>
            <person name="Gibson D.M."/>
        </authorList>
    </citation>
    <scope>NUCLEOTIDE SEQUENCE [LARGE SCALE GENOMIC DNA]</scope>
    <source>
        <strain evidence="3 4">ARSEF 2575</strain>
    </source>
</reference>
<organism evidence="3 4">
    <name type="scientific">Metarhizium robertsii</name>
    <dbReference type="NCBI Taxonomy" id="568076"/>
    <lineage>
        <taxon>Eukaryota</taxon>
        <taxon>Fungi</taxon>
        <taxon>Dikarya</taxon>
        <taxon>Ascomycota</taxon>
        <taxon>Pezizomycotina</taxon>
        <taxon>Sordariomycetes</taxon>
        <taxon>Hypocreomycetidae</taxon>
        <taxon>Hypocreales</taxon>
        <taxon>Clavicipitaceae</taxon>
        <taxon>Metarhizium</taxon>
    </lineage>
</organism>
<evidence type="ECO:0000256" key="1">
    <source>
        <dbReference type="SAM" id="MobiDB-lite"/>
    </source>
</evidence>
<evidence type="ECO:0008006" key="5">
    <source>
        <dbReference type="Google" id="ProtNLM"/>
    </source>
</evidence>